<comment type="cofactor">
    <cofactor evidence="1 6">
        <name>heme</name>
        <dbReference type="ChEBI" id="CHEBI:30413"/>
    </cofactor>
</comment>
<keyword evidence="7" id="KW-0503">Monooxygenase</keyword>
<keyword evidence="4 7" id="KW-0560">Oxidoreductase</keyword>
<dbReference type="EMBL" id="KZ678131">
    <property type="protein sequence ID" value="PSN71052.1"/>
    <property type="molecule type" value="Genomic_DNA"/>
</dbReference>
<evidence type="ECO:0000256" key="8">
    <source>
        <dbReference type="SAM" id="SignalP"/>
    </source>
</evidence>
<evidence type="ECO:0000256" key="2">
    <source>
        <dbReference type="ARBA" id="ARBA00010617"/>
    </source>
</evidence>
<dbReference type="PANTHER" id="PTHR24305:SF96">
    <property type="entry name" value="CYTOCHROME P450 MONOOXYGENASE STCB-RELATED"/>
    <property type="match status" value="1"/>
</dbReference>
<feature type="binding site" description="axial binding residue" evidence="6">
    <location>
        <position position="429"/>
    </location>
    <ligand>
        <name>heme</name>
        <dbReference type="ChEBI" id="CHEBI:30413"/>
    </ligand>
    <ligandPart>
        <name>Fe</name>
        <dbReference type="ChEBI" id="CHEBI:18248"/>
    </ligandPart>
</feature>
<evidence type="ECO:0000256" key="5">
    <source>
        <dbReference type="ARBA" id="ARBA00023004"/>
    </source>
</evidence>
<dbReference type="PRINTS" id="PR00385">
    <property type="entry name" value="P450"/>
</dbReference>
<protein>
    <submittedName>
        <fullName evidence="9">Cytochrome P450</fullName>
    </submittedName>
</protein>
<evidence type="ECO:0000256" key="7">
    <source>
        <dbReference type="RuleBase" id="RU000461"/>
    </source>
</evidence>
<dbReference type="PRINTS" id="PR00463">
    <property type="entry name" value="EP450I"/>
</dbReference>
<evidence type="ECO:0000256" key="3">
    <source>
        <dbReference type="ARBA" id="ARBA00022723"/>
    </source>
</evidence>
<keyword evidence="3 6" id="KW-0479">Metal-binding</keyword>
<feature type="chain" id="PRO_5015407069" evidence="8">
    <location>
        <begin position="24"/>
        <end position="486"/>
    </location>
</feature>
<dbReference type="OrthoDB" id="1470350at2759"/>
<dbReference type="SUPFAM" id="SSF48264">
    <property type="entry name" value="Cytochrome P450"/>
    <property type="match status" value="1"/>
</dbReference>
<dbReference type="GO" id="GO:0020037">
    <property type="term" value="F:heme binding"/>
    <property type="evidence" value="ECO:0007669"/>
    <property type="project" value="InterPro"/>
</dbReference>
<dbReference type="GO" id="GO:0004497">
    <property type="term" value="F:monooxygenase activity"/>
    <property type="evidence" value="ECO:0007669"/>
    <property type="project" value="UniProtKB-KW"/>
</dbReference>
<gene>
    <name evidence="9" type="ORF">BS50DRAFT_517815</name>
</gene>
<name>A0A2T2P063_CORCC</name>
<dbReference type="GO" id="GO:0005506">
    <property type="term" value="F:iron ion binding"/>
    <property type="evidence" value="ECO:0007669"/>
    <property type="project" value="InterPro"/>
</dbReference>
<comment type="similarity">
    <text evidence="2 7">Belongs to the cytochrome P450 family.</text>
</comment>
<evidence type="ECO:0000256" key="1">
    <source>
        <dbReference type="ARBA" id="ARBA00001971"/>
    </source>
</evidence>
<sequence>MHIPVLALPILLVVAAVVSIVRRARDPLSQVPGPWYAKWTSMVIIYHWLRGKRTAYVHHLHEKYGPVVRVSPIEVDFCSVSGAKRIHSFNRPFLKGSMYGVFRSGNDVENLFSTRNLDIHARHRRLLSAPASDSNLENFEHIVESKAQMAVEKIGVEMARNGAANTAKWWIFFSTDVIGELSFGDSFRMLEQGKVNQYIDDLQKVATRSGVRVAFPSIMKLAPYIPLPYFTDAYASTQRMRSYAEESISRYEKLIAAEPNVPRPTLFTKLFQAKDDTLTRAELVASAQSYITAGSDTTAFSLTFLTWAVCKPENEEIKKRLASEVGALPDNYSDENLKRLPYLNQVIKETLRLYAPAPAWLPRVVPPGGCEIDGYWMPGGTEVQTQGYSMHRNTQVYPNPEKFDPSRWESPTKDMNDAWMPFGGGARICIGLHLAQKELRIATARFFRAFPDAKVSNQDGFCDDDMEQVIYFLMYPKNKRCLIQAS</sequence>
<feature type="signal peptide" evidence="8">
    <location>
        <begin position="1"/>
        <end position="23"/>
    </location>
</feature>
<dbReference type="CDD" id="cd11059">
    <property type="entry name" value="CYP_fungal"/>
    <property type="match status" value="1"/>
</dbReference>
<dbReference type="InterPro" id="IPR001128">
    <property type="entry name" value="Cyt_P450"/>
</dbReference>
<keyword evidence="10" id="KW-1185">Reference proteome</keyword>
<proteinExistence type="inferred from homology"/>
<evidence type="ECO:0000256" key="4">
    <source>
        <dbReference type="ARBA" id="ARBA00023002"/>
    </source>
</evidence>
<dbReference type="AlphaFoldDB" id="A0A2T2P063"/>
<dbReference type="STRING" id="1448308.A0A2T2P063"/>
<dbReference type="PANTHER" id="PTHR24305">
    <property type="entry name" value="CYTOCHROME P450"/>
    <property type="match status" value="1"/>
</dbReference>
<organism evidence="9 10">
    <name type="scientific">Corynespora cassiicola Philippines</name>
    <dbReference type="NCBI Taxonomy" id="1448308"/>
    <lineage>
        <taxon>Eukaryota</taxon>
        <taxon>Fungi</taxon>
        <taxon>Dikarya</taxon>
        <taxon>Ascomycota</taxon>
        <taxon>Pezizomycotina</taxon>
        <taxon>Dothideomycetes</taxon>
        <taxon>Pleosporomycetidae</taxon>
        <taxon>Pleosporales</taxon>
        <taxon>Corynesporascaceae</taxon>
        <taxon>Corynespora</taxon>
    </lineage>
</organism>
<evidence type="ECO:0000313" key="10">
    <source>
        <dbReference type="Proteomes" id="UP000240883"/>
    </source>
</evidence>
<dbReference type="InterPro" id="IPR036396">
    <property type="entry name" value="Cyt_P450_sf"/>
</dbReference>
<evidence type="ECO:0000256" key="6">
    <source>
        <dbReference type="PIRSR" id="PIRSR602401-1"/>
    </source>
</evidence>
<keyword evidence="5 6" id="KW-0408">Iron</keyword>
<dbReference type="Proteomes" id="UP000240883">
    <property type="component" value="Unassembled WGS sequence"/>
</dbReference>
<reference evidence="9 10" key="1">
    <citation type="journal article" date="2018" name="Front. Microbiol.">
        <title>Genome-Wide Analysis of Corynespora cassiicola Leaf Fall Disease Putative Effectors.</title>
        <authorList>
            <person name="Lopez D."/>
            <person name="Ribeiro S."/>
            <person name="Label P."/>
            <person name="Fumanal B."/>
            <person name="Venisse J.S."/>
            <person name="Kohler A."/>
            <person name="de Oliveira R.R."/>
            <person name="Labutti K."/>
            <person name="Lipzen A."/>
            <person name="Lail K."/>
            <person name="Bauer D."/>
            <person name="Ohm R.A."/>
            <person name="Barry K.W."/>
            <person name="Spatafora J."/>
            <person name="Grigoriev I.V."/>
            <person name="Martin F.M."/>
            <person name="Pujade-Renaud V."/>
        </authorList>
    </citation>
    <scope>NUCLEOTIDE SEQUENCE [LARGE SCALE GENOMIC DNA]</scope>
    <source>
        <strain evidence="9 10">Philippines</strain>
    </source>
</reference>
<dbReference type="GO" id="GO:0016705">
    <property type="term" value="F:oxidoreductase activity, acting on paired donors, with incorporation or reduction of molecular oxygen"/>
    <property type="evidence" value="ECO:0007669"/>
    <property type="project" value="InterPro"/>
</dbReference>
<dbReference type="PROSITE" id="PS00086">
    <property type="entry name" value="CYTOCHROME_P450"/>
    <property type="match status" value="1"/>
</dbReference>
<dbReference type="InterPro" id="IPR002401">
    <property type="entry name" value="Cyt_P450_E_grp-I"/>
</dbReference>
<dbReference type="Gene3D" id="1.10.630.10">
    <property type="entry name" value="Cytochrome P450"/>
    <property type="match status" value="1"/>
</dbReference>
<dbReference type="InterPro" id="IPR050121">
    <property type="entry name" value="Cytochrome_P450_monoxygenase"/>
</dbReference>
<dbReference type="Pfam" id="PF00067">
    <property type="entry name" value="p450"/>
    <property type="match status" value="1"/>
</dbReference>
<keyword evidence="6 7" id="KW-0349">Heme</keyword>
<keyword evidence="8" id="KW-0732">Signal</keyword>
<evidence type="ECO:0000313" key="9">
    <source>
        <dbReference type="EMBL" id="PSN71052.1"/>
    </source>
</evidence>
<accession>A0A2T2P063</accession>
<dbReference type="InterPro" id="IPR017972">
    <property type="entry name" value="Cyt_P450_CS"/>
</dbReference>